<proteinExistence type="predicted"/>
<organism evidence="2 3">
    <name type="scientific">Mobiluncus mulieris</name>
    <dbReference type="NCBI Taxonomy" id="2052"/>
    <lineage>
        <taxon>Bacteria</taxon>
        <taxon>Bacillati</taxon>
        <taxon>Actinomycetota</taxon>
        <taxon>Actinomycetes</taxon>
        <taxon>Actinomycetales</taxon>
        <taxon>Actinomycetaceae</taxon>
        <taxon>Mobiluncus</taxon>
    </lineage>
</organism>
<evidence type="ECO:0000313" key="3">
    <source>
        <dbReference type="Proteomes" id="UP000578252"/>
    </source>
</evidence>
<feature type="region of interest" description="Disordered" evidence="1">
    <location>
        <begin position="80"/>
        <end position="108"/>
    </location>
</feature>
<dbReference type="EMBL" id="JABCUR010000002">
    <property type="protein sequence ID" value="NMW64432.1"/>
    <property type="molecule type" value="Genomic_DNA"/>
</dbReference>
<dbReference type="InterPro" id="IPR039452">
    <property type="entry name" value="DUF5403"/>
</dbReference>
<comment type="caution">
    <text evidence="2">The sequence shown here is derived from an EMBL/GenBank/DDBJ whole genome shotgun (WGS) entry which is preliminary data.</text>
</comment>
<evidence type="ECO:0000313" key="2">
    <source>
        <dbReference type="EMBL" id="NMW64432.1"/>
    </source>
</evidence>
<evidence type="ECO:0000256" key="1">
    <source>
        <dbReference type="SAM" id="MobiDB-lite"/>
    </source>
</evidence>
<accession>A0A7Y0TX85</accession>
<sequence length="139" mass="15489">MVQLMERNAMNMVLAAHLGVSPKWEARAKMVAEQTQLAWIREAVVHTKTGKYAASIRVWKGKVDYHVEATDKAAAHIEFGHDLEPPKEEHTGKKRLSSHTGNGVEERRGKTWVRALHLGRNTVKAMHALGHTVRIGGKG</sequence>
<gene>
    <name evidence="2" type="ORF">HHJ78_02535</name>
</gene>
<dbReference type="Proteomes" id="UP000578252">
    <property type="component" value="Unassembled WGS sequence"/>
</dbReference>
<reference evidence="2 3" key="1">
    <citation type="submission" date="2020-04" db="EMBL/GenBank/DDBJ databases">
        <title>Antimicrobial susceptibility and clonality of vaginal-derived multi-drug resistant Mobiluncus isolates in China.</title>
        <authorList>
            <person name="Zhang X."/>
        </authorList>
    </citation>
    <scope>NUCLEOTIDE SEQUENCE [LARGE SCALE GENOMIC DNA]</scope>
    <source>
        <strain evidence="2 3">13</strain>
    </source>
</reference>
<dbReference type="AlphaFoldDB" id="A0A7Y0TX85"/>
<feature type="compositionally biased region" description="Basic and acidic residues" evidence="1">
    <location>
        <begin position="80"/>
        <end position="91"/>
    </location>
</feature>
<name>A0A7Y0TX85_9ACTO</name>
<dbReference type="RefSeq" id="WP_169757216.1">
    <property type="nucleotide sequence ID" value="NZ_CAMUNX010000033.1"/>
</dbReference>
<protein>
    <submittedName>
        <fullName evidence="2">DUF5403 family protein</fullName>
    </submittedName>
</protein>
<dbReference type="Pfam" id="PF17395">
    <property type="entry name" value="DUF5403"/>
    <property type="match status" value="1"/>
</dbReference>